<feature type="region of interest" description="Disordered" evidence="1">
    <location>
        <begin position="1"/>
        <end position="74"/>
    </location>
</feature>
<protein>
    <submittedName>
        <fullName evidence="2">Uncharacterized protein</fullName>
    </submittedName>
</protein>
<sequence>MDSSGSQQKKPRKASSISKRSAGAPAVASARTGASPSCLSAASGALAGGPGDEAPVTGGGTSGQPTPSAFWTGISLGGSSPGSFEWLYPPGGFVNSLQMPYPYPTYPNASQLQENSHFVGCPSTRGTPSPKGSSLAKDGIEAQETIDIDGDETPEPARTDKRLNWSHEEDVRLASAWLHNSLDPVDGNDKKSDKYWADVTDTYNNTTPSNRRRNRNQLKICWDRIKKPVSEFHGCWIRATRVFQSGESDDQRTDQAPQIYASEHNDKPFLLQHIWRVVRHERKWAAYVKKLNKEKGSPATPANVVSVEDFSPKERPVGHKKAKDERNRKRKAPEAISAIGEKLDKFIEARPRPRR</sequence>
<evidence type="ECO:0000313" key="3">
    <source>
        <dbReference type="Proteomes" id="UP000275267"/>
    </source>
</evidence>
<organism evidence="2 3">
    <name type="scientific">Panicum miliaceum</name>
    <name type="common">Proso millet</name>
    <name type="synonym">Broomcorn millet</name>
    <dbReference type="NCBI Taxonomy" id="4540"/>
    <lineage>
        <taxon>Eukaryota</taxon>
        <taxon>Viridiplantae</taxon>
        <taxon>Streptophyta</taxon>
        <taxon>Embryophyta</taxon>
        <taxon>Tracheophyta</taxon>
        <taxon>Spermatophyta</taxon>
        <taxon>Magnoliopsida</taxon>
        <taxon>Liliopsida</taxon>
        <taxon>Poales</taxon>
        <taxon>Poaceae</taxon>
        <taxon>PACMAD clade</taxon>
        <taxon>Panicoideae</taxon>
        <taxon>Panicodae</taxon>
        <taxon>Paniceae</taxon>
        <taxon>Panicinae</taxon>
        <taxon>Panicum</taxon>
        <taxon>Panicum sect. Panicum</taxon>
    </lineage>
</organism>
<feature type="compositionally biased region" description="Basic and acidic residues" evidence="1">
    <location>
        <begin position="310"/>
        <end position="327"/>
    </location>
</feature>
<evidence type="ECO:0000313" key="2">
    <source>
        <dbReference type="EMBL" id="RLN30481.1"/>
    </source>
</evidence>
<feature type="compositionally biased region" description="Low complexity" evidence="1">
    <location>
        <begin position="33"/>
        <end position="45"/>
    </location>
</feature>
<dbReference type="OrthoDB" id="687262at2759"/>
<keyword evidence="3" id="KW-1185">Reference proteome</keyword>
<accession>A0A3L6T3G6</accession>
<dbReference type="Proteomes" id="UP000275267">
    <property type="component" value="Unassembled WGS sequence"/>
</dbReference>
<comment type="caution">
    <text evidence="2">The sequence shown here is derived from an EMBL/GenBank/DDBJ whole genome shotgun (WGS) entry which is preliminary data.</text>
</comment>
<name>A0A3L6T3G6_PANMI</name>
<dbReference type="PANTHER" id="PTHR45224:SF5">
    <property type="entry name" value="OS02G0311800 PROTEIN"/>
    <property type="match status" value="1"/>
</dbReference>
<feature type="compositionally biased region" description="Gly residues" evidence="1">
    <location>
        <begin position="46"/>
        <end position="62"/>
    </location>
</feature>
<dbReference type="AlphaFoldDB" id="A0A3L6T3G6"/>
<reference evidence="3" key="1">
    <citation type="journal article" date="2019" name="Nat. Commun.">
        <title>The genome of broomcorn millet.</title>
        <authorList>
            <person name="Zou C."/>
            <person name="Miki D."/>
            <person name="Li D."/>
            <person name="Tang Q."/>
            <person name="Xiao L."/>
            <person name="Rajput S."/>
            <person name="Deng P."/>
            <person name="Jia W."/>
            <person name="Huang R."/>
            <person name="Zhang M."/>
            <person name="Sun Y."/>
            <person name="Hu J."/>
            <person name="Fu X."/>
            <person name="Schnable P.S."/>
            <person name="Li F."/>
            <person name="Zhang H."/>
            <person name="Feng B."/>
            <person name="Zhu X."/>
            <person name="Liu R."/>
            <person name="Schnable J.C."/>
            <person name="Zhu J.-K."/>
            <person name="Zhang H."/>
        </authorList>
    </citation>
    <scope>NUCLEOTIDE SEQUENCE [LARGE SCALE GENOMIC DNA]</scope>
</reference>
<dbReference type="STRING" id="4540.A0A3L6T3G6"/>
<proteinExistence type="predicted"/>
<dbReference type="PANTHER" id="PTHR45224">
    <property type="entry name" value="OS01G0527900 PROTEIN-RELATED"/>
    <property type="match status" value="1"/>
</dbReference>
<feature type="region of interest" description="Disordered" evidence="1">
    <location>
        <begin position="295"/>
        <end position="355"/>
    </location>
</feature>
<evidence type="ECO:0000256" key="1">
    <source>
        <dbReference type="SAM" id="MobiDB-lite"/>
    </source>
</evidence>
<dbReference type="EMBL" id="PQIB02000003">
    <property type="protein sequence ID" value="RLN30481.1"/>
    <property type="molecule type" value="Genomic_DNA"/>
</dbReference>
<feature type="compositionally biased region" description="Basic and acidic residues" evidence="1">
    <location>
        <begin position="341"/>
        <end position="355"/>
    </location>
</feature>
<gene>
    <name evidence="2" type="ORF">C2845_PM05G34410</name>
</gene>